<evidence type="ECO:0000313" key="5">
    <source>
        <dbReference type="Proteomes" id="UP000285776"/>
    </source>
</evidence>
<evidence type="ECO:0000256" key="1">
    <source>
        <dbReference type="ARBA" id="ARBA00022676"/>
    </source>
</evidence>
<sequence>MKVKTLYTEDFNKECLLLGHDIFADYDPDVIIGVLNGGGYVGRQIVQVSPKETTYVEVKIQRDGTTKKEKGLIHRILQSLPYSVLNFLRILESIVLEYKSKKNNTKRKGTIKLPDNVVSFLSDGDHKKVLLVDDAIDSGATLLLIKQYLMSKFENIDVKIAVITITTKQPLVVADYYRYYNRTLIRFPWSNDIKKR</sequence>
<dbReference type="InterPro" id="IPR000836">
    <property type="entry name" value="PRTase_dom"/>
</dbReference>
<dbReference type="AlphaFoldDB" id="A0AA93BGB9"/>
<evidence type="ECO:0000313" key="4">
    <source>
        <dbReference type="EMBL" id="RGW75402.1"/>
    </source>
</evidence>
<reference evidence="4 5" key="1">
    <citation type="submission" date="2018-08" db="EMBL/GenBank/DDBJ databases">
        <title>A genome reference for cultivated species of the human gut microbiota.</title>
        <authorList>
            <person name="Zou Y."/>
            <person name="Xue W."/>
            <person name="Luo G."/>
        </authorList>
    </citation>
    <scope>NUCLEOTIDE SEQUENCE [LARGE SCALE GENOMIC DNA]</scope>
    <source>
        <strain evidence="4 5">AF10-17</strain>
    </source>
</reference>
<dbReference type="PANTHER" id="PTHR43363">
    <property type="entry name" value="HYPOXANTHINE PHOSPHORIBOSYLTRANSFERASE"/>
    <property type="match status" value="1"/>
</dbReference>
<evidence type="ECO:0000259" key="3">
    <source>
        <dbReference type="Pfam" id="PF00156"/>
    </source>
</evidence>
<dbReference type="RefSeq" id="WP_118154894.1">
    <property type="nucleotide sequence ID" value="NZ_QSAV01000057.1"/>
</dbReference>
<keyword evidence="2" id="KW-0808">Transferase</keyword>
<comment type="caution">
    <text evidence="4">The sequence shown here is derived from an EMBL/GenBank/DDBJ whole genome shotgun (WGS) entry which is preliminary data.</text>
</comment>
<proteinExistence type="predicted"/>
<dbReference type="EMBL" id="QSAV01000057">
    <property type="protein sequence ID" value="RGW75402.1"/>
    <property type="molecule type" value="Genomic_DNA"/>
</dbReference>
<organism evidence="4 5">
    <name type="scientific">Segatella copri</name>
    <dbReference type="NCBI Taxonomy" id="165179"/>
    <lineage>
        <taxon>Bacteria</taxon>
        <taxon>Pseudomonadati</taxon>
        <taxon>Bacteroidota</taxon>
        <taxon>Bacteroidia</taxon>
        <taxon>Bacteroidales</taxon>
        <taxon>Prevotellaceae</taxon>
        <taxon>Segatella</taxon>
    </lineage>
</organism>
<dbReference type="Pfam" id="PF00156">
    <property type="entry name" value="Pribosyltran"/>
    <property type="match status" value="1"/>
</dbReference>
<dbReference type="SUPFAM" id="SSF53271">
    <property type="entry name" value="PRTase-like"/>
    <property type="match status" value="1"/>
</dbReference>
<dbReference type="Proteomes" id="UP000285776">
    <property type="component" value="Unassembled WGS sequence"/>
</dbReference>
<protein>
    <recommendedName>
        <fullName evidence="3">Phosphoribosyltransferase domain-containing protein</fullName>
    </recommendedName>
</protein>
<evidence type="ECO:0000256" key="2">
    <source>
        <dbReference type="ARBA" id="ARBA00022679"/>
    </source>
</evidence>
<name>A0AA93BGB9_9BACT</name>
<keyword evidence="1" id="KW-0328">Glycosyltransferase</keyword>
<dbReference type="Gene3D" id="3.40.50.2020">
    <property type="match status" value="1"/>
</dbReference>
<dbReference type="InterPro" id="IPR029057">
    <property type="entry name" value="PRTase-like"/>
</dbReference>
<dbReference type="CDD" id="cd06223">
    <property type="entry name" value="PRTases_typeI"/>
    <property type="match status" value="1"/>
</dbReference>
<dbReference type="GO" id="GO:0016757">
    <property type="term" value="F:glycosyltransferase activity"/>
    <property type="evidence" value="ECO:0007669"/>
    <property type="project" value="UniProtKB-KW"/>
</dbReference>
<feature type="domain" description="Phosphoribosyltransferase" evidence="3">
    <location>
        <begin position="24"/>
        <end position="166"/>
    </location>
</feature>
<gene>
    <name evidence="4" type="ORF">DWV53_13455</name>
</gene>
<accession>A0AA93BGB9</accession>
<dbReference type="PANTHER" id="PTHR43363:SF1">
    <property type="entry name" value="HYPOXANTHINE-GUANINE PHOSPHORIBOSYLTRANSFERASE"/>
    <property type="match status" value="1"/>
</dbReference>